<dbReference type="Proteomes" id="UP000266723">
    <property type="component" value="Unassembled WGS sequence"/>
</dbReference>
<feature type="compositionally biased region" description="Polar residues" evidence="1">
    <location>
        <begin position="140"/>
        <end position="152"/>
    </location>
</feature>
<organism evidence="2 3">
    <name type="scientific">Brassica cretica</name>
    <name type="common">Mustard</name>
    <dbReference type="NCBI Taxonomy" id="69181"/>
    <lineage>
        <taxon>Eukaryota</taxon>
        <taxon>Viridiplantae</taxon>
        <taxon>Streptophyta</taxon>
        <taxon>Embryophyta</taxon>
        <taxon>Tracheophyta</taxon>
        <taxon>Spermatophyta</taxon>
        <taxon>Magnoliopsida</taxon>
        <taxon>eudicotyledons</taxon>
        <taxon>Gunneridae</taxon>
        <taxon>Pentapetalae</taxon>
        <taxon>rosids</taxon>
        <taxon>malvids</taxon>
        <taxon>Brassicales</taxon>
        <taxon>Brassicaceae</taxon>
        <taxon>Brassiceae</taxon>
        <taxon>Brassica</taxon>
    </lineage>
</organism>
<comment type="caution">
    <text evidence="2">The sequence shown here is derived from an EMBL/GenBank/DDBJ whole genome shotgun (WGS) entry which is preliminary data.</text>
</comment>
<feature type="region of interest" description="Disordered" evidence="1">
    <location>
        <begin position="122"/>
        <end position="165"/>
    </location>
</feature>
<name>A0ABQ7DFF9_BRACR</name>
<evidence type="ECO:0000313" key="2">
    <source>
        <dbReference type="EMBL" id="KAF3576100.1"/>
    </source>
</evidence>
<keyword evidence="3" id="KW-1185">Reference proteome</keyword>
<proteinExistence type="predicted"/>
<gene>
    <name evidence="2" type="ORF">DY000_02033884</name>
</gene>
<reference evidence="2 3" key="1">
    <citation type="journal article" date="2020" name="BMC Genomics">
        <title>Intraspecific diversification of the crop wild relative Brassica cretica Lam. using demographic model selection.</title>
        <authorList>
            <person name="Kioukis A."/>
            <person name="Michalopoulou V.A."/>
            <person name="Briers L."/>
            <person name="Pirintsos S."/>
            <person name="Studholme D.J."/>
            <person name="Pavlidis P."/>
            <person name="Sarris P.F."/>
        </authorList>
    </citation>
    <scope>NUCLEOTIDE SEQUENCE [LARGE SCALE GENOMIC DNA]</scope>
    <source>
        <strain evidence="3">cv. PFS-1207/04</strain>
    </source>
</reference>
<protein>
    <submittedName>
        <fullName evidence="2">Uncharacterized protein</fullName>
    </submittedName>
</protein>
<evidence type="ECO:0000313" key="3">
    <source>
        <dbReference type="Proteomes" id="UP000266723"/>
    </source>
</evidence>
<evidence type="ECO:0000256" key="1">
    <source>
        <dbReference type="SAM" id="MobiDB-lite"/>
    </source>
</evidence>
<accession>A0ABQ7DFF9</accession>
<dbReference type="EMBL" id="QGKV02000649">
    <property type="protein sequence ID" value="KAF3576100.1"/>
    <property type="molecule type" value="Genomic_DNA"/>
</dbReference>
<sequence length="165" mass="18274">MNVPEAYSSSICLLEGCSITPSEIPTTNVETAVRSAGGVPALRTAISTLVIDISERVIQQPSNRQMLELYGYAFGTFMTREEVINYVTHMRIYQAIVDRVFSQFLAFMPPAAGQMYLTETGAALEEEGEEERRRDEYQRGSGQNAGTSGSGSDHQREGKQINIRK</sequence>